<evidence type="ECO:0000313" key="3">
    <source>
        <dbReference type="Proteomes" id="UP000593566"/>
    </source>
</evidence>
<dbReference type="AlphaFoldDB" id="A0A8H6FDI8"/>
<gene>
    <name evidence="2" type="ORF">HO133_010680</name>
</gene>
<comment type="caution">
    <text evidence="2">The sequence shown here is derived from an EMBL/GenBank/DDBJ whole genome shotgun (WGS) entry which is preliminary data.</text>
</comment>
<evidence type="ECO:0000256" key="1">
    <source>
        <dbReference type="SAM" id="MobiDB-lite"/>
    </source>
</evidence>
<feature type="compositionally biased region" description="Basic and acidic residues" evidence="1">
    <location>
        <begin position="287"/>
        <end position="297"/>
    </location>
</feature>
<reference evidence="2 3" key="1">
    <citation type="journal article" date="2020" name="Genomics">
        <title>Complete, high-quality genomes from long-read metagenomic sequencing of two wolf lichen thalli reveals enigmatic genome architecture.</title>
        <authorList>
            <person name="McKenzie S.K."/>
            <person name="Walston R.F."/>
            <person name="Allen J.L."/>
        </authorList>
    </citation>
    <scope>NUCLEOTIDE SEQUENCE [LARGE SCALE GENOMIC DNA]</scope>
    <source>
        <strain evidence="2">WasteWater1</strain>
    </source>
</reference>
<dbReference type="Proteomes" id="UP000593566">
    <property type="component" value="Unassembled WGS sequence"/>
</dbReference>
<proteinExistence type="predicted"/>
<feature type="region of interest" description="Disordered" evidence="1">
    <location>
        <begin position="255"/>
        <end position="297"/>
    </location>
</feature>
<feature type="compositionally biased region" description="Low complexity" evidence="1">
    <location>
        <begin position="567"/>
        <end position="581"/>
    </location>
</feature>
<name>A0A8H6FDI8_9LECA</name>
<evidence type="ECO:0000313" key="2">
    <source>
        <dbReference type="EMBL" id="KAF6224106.1"/>
    </source>
</evidence>
<feature type="region of interest" description="Disordered" evidence="1">
    <location>
        <begin position="316"/>
        <end position="381"/>
    </location>
</feature>
<protein>
    <submittedName>
        <fullName evidence="2">Uncharacterized protein</fullName>
    </submittedName>
</protein>
<sequence length="639" mass="71604">MERPEASYTSSMQKHVFGMTSARGGPGFDRKAYAPFQAIIEKGKQAKAQDEHDQYEARKARRETEIKSAARIRHAEAEANRRRAEESRLSIDDHKGKLLDEMTKNIKAILEDHYREEIREKVYEDEDTIVSAYEHDVKDQTKARLVGELESVVKAKLEAEFEPEVKQQLAVELVTLVKAELRAEYETEVKQQLIKELGPEVEAELRAKYATEVKQQLAEELQAGVKAELRAKYEEEIKNQLMTDTESTAVHKLNDIHPNDVENESQGQRNAVRIPDGESSRAISNHNDNKEGDYPDLRHHQHLVGQDCVQNGQQEAVSVQGLESSDTDEDVVNMPHGMKRSLSGEDYEEEDPYARHSKRSRSASFNSEEQQSPSGYEEGSSHLYSSYSRIQRAYQGVRCNGEEYQDFLEYKGDAGYEDAQGINGYKMDRGASGYNSSAEVKGSRENILDRGGADYNSAEDVQGMIGNFLDRGEADYDSAEDVQGTNGILLNGEEADYNSDEDAQGMNGDLLDREGADYDSAEDVQESSGYKLDGEASESYSSEENEEDEEEGEYEEEYESEEEKQYATAPQAAPDANAGDGVITFSNTQDTAFVLSDSEDDEDKADDEDKTLVGYEGATTPNDAKHYNVPAEELHFPEA</sequence>
<dbReference type="RefSeq" id="XP_037153166.1">
    <property type="nucleotide sequence ID" value="XM_037301532.1"/>
</dbReference>
<feature type="compositionally biased region" description="Acidic residues" evidence="1">
    <location>
        <begin position="541"/>
        <end position="562"/>
    </location>
</feature>
<feature type="region of interest" description="Disordered" evidence="1">
    <location>
        <begin position="1"/>
        <end position="28"/>
    </location>
</feature>
<organism evidence="2 3">
    <name type="scientific">Letharia lupina</name>
    <dbReference type="NCBI Taxonomy" id="560253"/>
    <lineage>
        <taxon>Eukaryota</taxon>
        <taxon>Fungi</taxon>
        <taxon>Dikarya</taxon>
        <taxon>Ascomycota</taxon>
        <taxon>Pezizomycotina</taxon>
        <taxon>Lecanoromycetes</taxon>
        <taxon>OSLEUM clade</taxon>
        <taxon>Lecanoromycetidae</taxon>
        <taxon>Lecanorales</taxon>
        <taxon>Lecanorineae</taxon>
        <taxon>Parmeliaceae</taxon>
        <taxon>Letharia</taxon>
    </lineage>
</organism>
<dbReference type="EMBL" id="JACCJB010000009">
    <property type="protein sequence ID" value="KAF6224106.1"/>
    <property type="molecule type" value="Genomic_DNA"/>
</dbReference>
<feature type="compositionally biased region" description="Polar residues" evidence="1">
    <location>
        <begin position="362"/>
        <end position="374"/>
    </location>
</feature>
<dbReference type="GeneID" id="59339070"/>
<feature type="compositionally biased region" description="Acidic residues" evidence="1">
    <location>
        <begin position="597"/>
        <end position="609"/>
    </location>
</feature>
<feature type="region of interest" description="Disordered" evidence="1">
    <location>
        <begin position="497"/>
        <end position="625"/>
    </location>
</feature>
<keyword evidence="3" id="KW-1185">Reference proteome</keyword>
<feature type="region of interest" description="Disordered" evidence="1">
    <location>
        <begin position="43"/>
        <end position="67"/>
    </location>
</feature>
<accession>A0A8H6FDI8</accession>